<evidence type="ECO:0000313" key="1">
    <source>
        <dbReference type="EMBL" id="GFQ86893.1"/>
    </source>
</evidence>
<name>A0A8X6GPK1_TRICU</name>
<keyword evidence="2" id="KW-1185">Reference proteome</keyword>
<dbReference type="AlphaFoldDB" id="A0A8X6GPK1"/>
<accession>A0A8X6GPK1</accession>
<sequence>MKKGGGARTFLSGTGALSTCPSGGIISISLHSLSIGCRGSRGGGGGSALYYFRFARLRGGGGGRAEVVRFFSHKLAGGGMKPCSSALRFSRFFFTERGEGGGEEGAAGSGFSSGSSLPLPVQRPAFWREG</sequence>
<dbReference type="EMBL" id="BMAO01033080">
    <property type="protein sequence ID" value="GFQ86893.1"/>
    <property type="molecule type" value="Genomic_DNA"/>
</dbReference>
<protein>
    <submittedName>
        <fullName evidence="1">Uncharacterized protein</fullName>
    </submittedName>
</protein>
<comment type="caution">
    <text evidence="1">The sequence shown here is derived from an EMBL/GenBank/DDBJ whole genome shotgun (WGS) entry which is preliminary data.</text>
</comment>
<proteinExistence type="predicted"/>
<evidence type="ECO:0000313" key="2">
    <source>
        <dbReference type="Proteomes" id="UP000887116"/>
    </source>
</evidence>
<gene>
    <name evidence="1" type="ORF">TNCT_392871</name>
</gene>
<organism evidence="1 2">
    <name type="scientific">Trichonephila clavata</name>
    <name type="common">Joro spider</name>
    <name type="synonym">Nephila clavata</name>
    <dbReference type="NCBI Taxonomy" id="2740835"/>
    <lineage>
        <taxon>Eukaryota</taxon>
        <taxon>Metazoa</taxon>
        <taxon>Ecdysozoa</taxon>
        <taxon>Arthropoda</taxon>
        <taxon>Chelicerata</taxon>
        <taxon>Arachnida</taxon>
        <taxon>Araneae</taxon>
        <taxon>Araneomorphae</taxon>
        <taxon>Entelegynae</taxon>
        <taxon>Araneoidea</taxon>
        <taxon>Nephilidae</taxon>
        <taxon>Trichonephila</taxon>
    </lineage>
</organism>
<dbReference type="Proteomes" id="UP000887116">
    <property type="component" value="Unassembled WGS sequence"/>
</dbReference>
<reference evidence="1" key="1">
    <citation type="submission" date="2020-07" db="EMBL/GenBank/DDBJ databases">
        <title>Multicomponent nature underlies the extraordinary mechanical properties of spider dragline silk.</title>
        <authorList>
            <person name="Kono N."/>
            <person name="Nakamura H."/>
            <person name="Mori M."/>
            <person name="Yoshida Y."/>
            <person name="Ohtoshi R."/>
            <person name="Malay A.D."/>
            <person name="Moran D.A.P."/>
            <person name="Tomita M."/>
            <person name="Numata K."/>
            <person name="Arakawa K."/>
        </authorList>
    </citation>
    <scope>NUCLEOTIDE SEQUENCE</scope>
</reference>